<keyword evidence="3 6" id="KW-0732">Signal</keyword>
<evidence type="ECO:0000256" key="1">
    <source>
        <dbReference type="ARBA" id="ARBA00004613"/>
    </source>
</evidence>
<evidence type="ECO:0000256" key="4">
    <source>
        <dbReference type="ARBA" id="ARBA00023180"/>
    </source>
</evidence>
<dbReference type="InterPro" id="IPR021971">
    <property type="entry name" value="Salp15"/>
</dbReference>
<keyword evidence="4" id="KW-0325">Glycoprotein</keyword>
<evidence type="ECO:0000256" key="6">
    <source>
        <dbReference type="SAM" id="SignalP"/>
    </source>
</evidence>
<dbReference type="AlphaFoldDB" id="A0A0K8RMA8"/>
<keyword evidence="2" id="KW-0964">Secreted</keyword>
<evidence type="ECO:0000256" key="5">
    <source>
        <dbReference type="ARBA" id="ARBA00034321"/>
    </source>
</evidence>
<evidence type="ECO:0000256" key="3">
    <source>
        <dbReference type="ARBA" id="ARBA00022729"/>
    </source>
</evidence>
<proteinExistence type="evidence at transcript level"/>
<comment type="similarity">
    <text evidence="5">Belongs to the salp15 family.</text>
</comment>
<evidence type="ECO:0000313" key="7">
    <source>
        <dbReference type="EMBL" id="JAA72251.1"/>
    </source>
</evidence>
<name>A0A0K8RMA8_IXORI</name>
<accession>A0A0K8RMA8</accession>
<organism evidence="7">
    <name type="scientific">Ixodes ricinus</name>
    <name type="common">Common tick</name>
    <name type="synonym">Acarus ricinus</name>
    <dbReference type="NCBI Taxonomy" id="34613"/>
    <lineage>
        <taxon>Eukaryota</taxon>
        <taxon>Metazoa</taxon>
        <taxon>Ecdysozoa</taxon>
        <taxon>Arthropoda</taxon>
        <taxon>Chelicerata</taxon>
        <taxon>Arachnida</taxon>
        <taxon>Acari</taxon>
        <taxon>Parasitiformes</taxon>
        <taxon>Ixodida</taxon>
        <taxon>Ixodoidea</taxon>
        <taxon>Ixodidae</taxon>
        <taxon>Ixodinae</taxon>
        <taxon>Ixodes</taxon>
    </lineage>
</organism>
<dbReference type="Pfam" id="PF12115">
    <property type="entry name" value="Salp15"/>
    <property type="match status" value="1"/>
</dbReference>
<reference evidence="7" key="1">
    <citation type="submission" date="2012-12" db="EMBL/GenBank/DDBJ databases">
        <title>Identification and characterization of a phenylalanine ammonia-lyase gene family in Isatis indigotica Fort.</title>
        <authorList>
            <person name="Liu Q."/>
            <person name="Chen J."/>
            <person name="Zhou X."/>
            <person name="Di P."/>
            <person name="Xiao Y."/>
            <person name="Xuan H."/>
            <person name="Zhang L."/>
            <person name="Chen W."/>
        </authorList>
    </citation>
    <scope>NUCLEOTIDE SEQUENCE</scope>
    <source>
        <tissue evidence="7">Salivary gland</tissue>
    </source>
</reference>
<evidence type="ECO:0000256" key="2">
    <source>
        <dbReference type="ARBA" id="ARBA00022525"/>
    </source>
</evidence>
<sequence length="130" mass="14506">MKVVCIVLLFVIAAEAASAKESSIDKAPNGQNKNIQFNFPRYVPKHHAFASRLLRICREYTPETPKTNDDSQTTYKPRINDLQVDFKDCTFLCKREFGNVTLDLPADTPCGPNKQTCADKSQCVGHIPGC</sequence>
<comment type="subcellular location">
    <subcellularLocation>
        <location evidence="1">Secreted</location>
    </subcellularLocation>
</comment>
<feature type="signal peptide" evidence="6">
    <location>
        <begin position="1"/>
        <end position="19"/>
    </location>
</feature>
<protein>
    <submittedName>
        <fullName evidence="7">Putative ixodes 8-cys protein</fullName>
    </submittedName>
</protein>
<feature type="chain" id="PRO_5005518654" evidence="6">
    <location>
        <begin position="20"/>
        <end position="130"/>
    </location>
</feature>
<dbReference type="EMBL" id="GADI01001557">
    <property type="protein sequence ID" value="JAA72251.1"/>
    <property type="molecule type" value="mRNA"/>
</dbReference>
<dbReference type="GO" id="GO:0005576">
    <property type="term" value="C:extracellular region"/>
    <property type="evidence" value="ECO:0007669"/>
    <property type="project" value="UniProtKB-SubCell"/>
</dbReference>